<keyword evidence="4" id="KW-1185">Reference proteome</keyword>
<proteinExistence type="predicted"/>
<reference evidence="3 4" key="1">
    <citation type="submission" date="2019-02" db="EMBL/GenBank/DDBJ databases">
        <title>Flavobacterium sp. RD-2-33 isolated from forest soil.</title>
        <authorList>
            <person name="Chaudhary D.K."/>
        </authorList>
    </citation>
    <scope>NUCLEOTIDE SEQUENCE [LARGE SCALE GENOMIC DNA]</scope>
    <source>
        <strain evidence="3 4">RD-2-33</strain>
    </source>
</reference>
<feature type="signal peptide" evidence="1">
    <location>
        <begin position="1"/>
        <end position="17"/>
    </location>
</feature>
<dbReference type="RefSeq" id="WP_131475033.1">
    <property type="nucleotide sequence ID" value="NZ_SJPE01000002.1"/>
</dbReference>
<dbReference type="AlphaFoldDB" id="A0A4Q9Z2L9"/>
<comment type="caution">
    <text evidence="3">The sequence shown here is derived from an EMBL/GenBank/DDBJ whole genome shotgun (WGS) entry which is preliminary data.</text>
</comment>
<organism evidence="3 4">
    <name type="scientific">Flavobacterium silvisoli</name>
    <dbReference type="NCBI Taxonomy" id="2529433"/>
    <lineage>
        <taxon>Bacteria</taxon>
        <taxon>Pseudomonadati</taxon>
        <taxon>Bacteroidota</taxon>
        <taxon>Flavobacteriia</taxon>
        <taxon>Flavobacteriales</taxon>
        <taxon>Flavobacteriaceae</taxon>
        <taxon>Flavobacterium</taxon>
    </lineage>
</organism>
<sequence length="233" mass="26923">MKKIFVLFLLISLQSQAQLGKSLFTKDPIINLENFDKQRVYWGYFLGFSTFDFKTDYKIPGYDIDVKGHTGFNVGLVGSLRLHEYIELRFEPGLYYASRTLTYSGFTSDRDAVREVKATYIDFPLLLKFSSLRTGNVRPYLVGGLSSTLNLSSNSKSKDDNLQQKFRVKPWTQNYTFGFGVDLYFEYFKFSPSIRGVFGFNDELIRDNDPNSPWTSNVESLKTRAVLINFTFH</sequence>
<evidence type="ECO:0000313" key="3">
    <source>
        <dbReference type="EMBL" id="TBX70581.1"/>
    </source>
</evidence>
<keyword evidence="1" id="KW-0732">Signal</keyword>
<protein>
    <submittedName>
        <fullName evidence="3">PorT family protein</fullName>
    </submittedName>
</protein>
<dbReference type="InterPro" id="IPR025665">
    <property type="entry name" value="Beta-barrel_OMP_2"/>
</dbReference>
<feature type="chain" id="PRO_5020821233" evidence="1">
    <location>
        <begin position="18"/>
        <end position="233"/>
    </location>
</feature>
<dbReference type="EMBL" id="SJPE01000002">
    <property type="protein sequence ID" value="TBX70581.1"/>
    <property type="molecule type" value="Genomic_DNA"/>
</dbReference>
<evidence type="ECO:0000256" key="1">
    <source>
        <dbReference type="SAM" id="SignalP"/>
    </source>
</evidence>
<dbReference type="OrthoDB" id="1467485at2"/>
<name>A0A4Q9Z2L9_9FLAO</name>
<gene>
    <name evidence="3" type="ORF">EZL74_02590</name>
</gene>
<dbReference type="Proteomes" id="UP000293300">
    <property type="component" value="Unassembled WGS sequence"/>
</dbReference>
<evidence type="ECO:0000259" key="2">
    <source>
        <dbReference type="Pfam" id="PF13568"/>
    </source>
</evidence>
<dbReference type="Pfam" id="PF13568">
    <property type="entry name" value="OMP_b-brl_2"/>
    <property type="match status" value="1"/>
</dbReference>
<feature type="domain" description="Outer membrane protein beta-barrel" evidence="2">
    <location>
        <begin position="38"/>
        <end position="203"/>
    </location>
</feature>
<accession>A0A4Q9Z2L9</accession>
<evidence type="ECO:0000313" key="4">
    <source>
        <dbReference type="Proteomes" id="UP000293300"/>
    </source>
</evidence>